<accession>A0A0C1IJQ6</accession>
<gene>
    <name evidence="3" type="ORF">OI18_12405</name>
</gene>
<evidence type="ECO:0000313" key="4">
    <source>
        <dbReference type="Proteomes" id="UP000031408"/>
    </source>
</evidence>
<dbReference type="Proteomes" id="UP000031408">
    <property type="component" value="Unassembled WGS sequence"/>
</dbReference>
<keyword evidence="2" id="KW-0472">Membrane</keyword>
<dbReference type="EMBL" id="JSVC01000013">
    <property type="protein sequence ID" value="KIC94410.1"/>
    <property type="molecule type" value="Genomic_DNA"/>
</dbReference>
<reference evidence="3 4" key="1">
    <citation type="submission" date="2014-11" db="EMBL/GenBank/DDBJ databases">
        <title>Genome sequence of Flavihumibacter solisilvae 3-3.</title>
        <authorList>
            <person name="Zhou G."/>
            <person name="Li M."/>
            <person name="Wang G."/>
        </authorList>
    </citation>
    <scope>NUCLEOTIDE SEQUENCE [LARGE SCALE GENOMIC DNA]</scope>
    <source>
        <strain evidence="3 4">3-3</strain>
    </source>
</reference>
<evidence type="ECO:0000256" key="2">
    <source>
        <dbReference type="SAM" id="Phobius"/>
    </source>
</evidence>
<proteinExistence type="predicted"/>
<keyword evidence="2" id="KW-1133">Transmembrane helix</keyword>
<sequence>MRILRIALVITAATIAAWLIIRRRRSNVLHAKDASIPGGRSVTIEEEVPGEPRIRGKRTGENQELKRRLVHGEFRPIKDPGAPSSVEPNNSQS</sequence>
<feature type="transmembrane region" description="Helical" evidence="2">
    <location>
        <begin position="6"/>
        <end position="21"/>
    </location>
</feature>
<evidence type="ECO:0000313" key="3">
    <source>
        <dbReference type="EMBL" id="KIC94410.1"/>
    </source>
</evidence>
<keyword evidence="4" id="KW-1185">Reference proteome</keyword>
<evidence type="ECO:0000256" key="1">
    <source>
        <dbReference type="SAM" id="MobiDB-lite"/>
    </source>
</evidence>
<dbReference type="RefSeq" id="WP_039140171.1">
    <property type="nucleotide sequence ID" value="NZ_JSVC01000013.1"/>
</dbReference>
<feature type="compositionally biased region" description="Basic and acidic residues" evidence="1">
    <location>
        <begin position="50"/>
        <end position="78"/>
    </location>
</feature>
<keyword evidence="2" id="KW-0812">Transmembrane</keyword>
<dbReference type="STRING" id="1349421.OI18_12405"/>
<comment type="caution">
    <text evidence="3">The sequence shown here is derived from an EMBL/GenBank/DDBJ whole genome shotgun (WGS) entry which is preliminary data.</text>
</comment>
<protein>
    <submittedName>
        <fullName evidence="3">Uncharacterized protein</fullName>
    </submittedName>
</protein>
<name>A0A0C1IJQ6_9BACT</name>
<organism evidence="3 4">
    <name type="scientific">Flavihumibacter solisilvae</name>
    <dbReference type="NCBI Taxonomy" id="1349421"/>
    <lineage>
        <taxon>Bacteria</taxon>
        <taxon>Pseudomonadati</taxon>
        <taxon>Bacteroidota</taxon>
        <taxon>Chitinophagia</taxon>
        <taxon>Chitinophagales</taxon>
        <taxon>Chitinophagaceae</taxon>
        <taxon>Flavihumibacter</taxon>
    </lineage>
</organism>
<feature type="region of interest" description="Disordered" evidence="1">
    <location>
        <begin position="44"/>
        <end position="93"/>
    </location>
</feature>
<dbReference type="AlphaFoldDB" id="A0A0C1IJQ6"/>